<feature type="domain" description="UDENN" evidence="5">
    <location>
        <begin position="8"/>
        <end position="375"/>
    </location>
</feature>
<feature type="region of interest" description="Disordered" evidence="3">
    <location>
        <begin position="558"/>
        <end position="618"/>
    </location>
</feature>
<dbReference type="Gene3D" id="6.10.140.1000">
    <property type="match status" value="1"/>
</dbReference>
<feature type="region of interest" description="Disordered" evidence="3">
    <location>
        <begin position="453"/>
        <end position="478"/>
    </location>
</feature>
<dbReference type="SMART" id="SM00799">
    <property type="entry name" value="DENN"/>
    <property type="match status" value="1"/>
</dbReference>
<evidence type="ECO:0000313" key="7">
    <source>
        <dbReference type="RefSeq" id="XP_013788850.2"/>
    </source>
</evidence>
<dbReference type="Pfam" id="PF03456">
    <property type="entry name" value="uDENN"/>
    <property type="match status" value="1"/>
</dbReference>
<evidence type="ECO:0000256" key="1">
    <source>
        <dbReference type="ARBA" id="ARBA00004132"/>
    </source>
</evidence>
<protein>
    <submittedName>
        <fullName evidence="7">DENN domain-containing protein 1A-like</fullName>
    </submittedName>
</protein>
<gene>
    <name evidence="7" type="primary">LOC106472739</name>
</gene>
<dbReference type="PANTHER" id="PTHR13196">
    <property type="entry name" value="DENN DOMAIN-CONTAINING"/>
    <property type="match status" value="1"/>
</dbReference>
<keyword evidence="4" id="KW-0472">Membrane</keyword>
<sequence>MHLTLDSVRLFFITFFLFFTAAWILQKFPESYKEKEILKSVPSFAYPCEFNNNTVQHFSFVLTNIDSKWTFGFCRHTPNSPTCHVLLSALPWHETFYAVLNNIVDLANREEAGDLWRFLEAMYHVIVPEPGYQLHVVYNDGTKKFVTQCPDHHKLPSVPGNRNLTEYVNAIDVTNMMVIFASMLHERRILITSNKLNRLSSCVQAANALIYPMNWQHIFIPVLPNHLLDYLRYNDVIFISYNALFHGLYSWFQRVKHAELGELVILNADSNKIETPFDDLQTLPPEIVSNLKRNLRNPSNTLGDGVARAFLRALVQLIGGYREALKMKMGERISFDPDAFIQSRPNSMQQFLEKMLHLQIFQQFIEDRLDLLNSGQGFSDEFEFEVNTYEDKSSSKLRSQYREWAITMKKEGGALLKTVRTKVKDKSKRAYKDLRLKLQDIQQQKEVSMPIKRESLAKSAPSSPIASRITRSPKTKNGKVINYVKPTSADSKEDEDFCEIHESRTRQYNLLSVDELTKDDDNGLLSDEESTSNLSFQPINMDFMGELQDLLFQRFSLNPPEQSPAAKPPPVDRSLKPQKSLPASPVKLNSSEVLRLTPRLPAPLPPPRTKRKTVQTSCNRSFLTATSSKEVEHNEPPLICLEELDDAEIFDPLLIKQQNKVSSLEDFQLLSQAKPNQVFIQELKSTLNSNRGACSVTVPITVQSNPVYSQCFVQPRIVSQPQVLPPLSYHGYPIPERFNPFVQPFPTPPPPSYNIHPPVSVPGETVTSTTSGWSRHVDIPSDTMSNTDALKNLAVFHLPALSGDYSTTTSSMSQSGELFADLVNWPGPGLPLNTDYKTSNVTSTNSEVSLSSTSTTSSAKFRWQRFD</sequence>
<evidence type="ECO:0000256" key="4">
    <source>
        <dbReference type="SAM" id="Phobius"/>
    </source>
</evidence>
<dbReference type="Pfam" id="PF03455">
    <property type="entry name" value="dDENN"/>
    <property type="match status" value="1"/>
</dbReference>
<accession>A0ABM1BUE0</accession>
<name>A0ABM1BUE0_LIMPO</name>
<evidence type="ECO:0000256" key="3">
    <source>
        <dbReference type="SAM" id="MobiDB-lite"/>
    </source>
</evidence>
<feature type="transmembrane region" description="Helical" evidence="4">
    <location>
        <begin position="7"/>
        <end position="25"/>
    </location>
</feature>
<dbReference type="Pfam" id="PF02141">
    <property type="entry name" value="DENN"/>
    <property type="match status" value="1"/>
</dbReference>
<organism evidence="6 7">
    <name type="scientific">Limulus polyphemus</name>
    <name type="common">Atlantic horseshoe crab</name>
    <dbReference type="NCBI Taxonomy" id="6850"/>
    <lineage>
        <taxon>Eukaryota</taxon>
        <taxon>Metazoa</taxon>
        <taxon>Ecdysozoa</taxon>
        <taxon>Arthropoda</taxon>
        <taxon>Chelicerata</taxon>
        <taxon>Merostomata</taxon>
        <taxon>Xiphosura</taxon>
        <taxon>Limulidae</taxon>
        <taxon>Limulus</taxon>
    </lineage>
</organism>
<reference evidence="7" key="1">
    <citation type="submission" date="2025-08" db="UniProtKB">
        <authorList>
            <consortium name="RefSeq"/>
        </authorList>
    </citation>
    <scope>IDENTIFICATION</scope>
    <source>
        <tissue evidence="7">Muscle</tissue>
    </source>
</reference>
<keyword evidence="4" id="KW-0812">Transmembrane</keyword>
<dbReference type="PANTHER" id="PTHR13196:SF14">
    <property type="entry name" value="UDENN DOMAIN-CONTAINING PROTEIN"/>
    <property type="match status" value="1"/>
</dbReference>
<keyword evidence="2" id="KW-0968">Cytoplasmic vesicle</keyword>
<dbReference type="Gene3D" id="3.30.450.200">
    <property type="match status" value="1"/>
</dbReference>
<evidence type="ECO:0000256" key="2">
    <source>
        <dbReference type="ARBA" id="ARBA00023329"/>
    </source>
</evidence>
<dbReference type="InterPro" id="IPR040032">
    <property type="entry name" value="DENND1A/B/C"/>
</dbReference>
<dbReference type="InterPro" id="IPR005113">
    <property type="entry name" value="uDENN_dom"/>
</dbReference>
<dbReference type="RefSeq" id="XP_013788850.2">
    <property type="nucleotide sequence ID" value="XM_013933396.2"/>
</dbReference>
<evidence type="ECO:0000313" key="6">
    <source>
        <dbReference type="Proteomes" id="UP000694941"/>
    </source>
</evidence>
<dbReference type="InterPro" id="IPR001194">
    <property type="entry name" value="cDENN_dom"/>
</dbReference>
<dbReference type="Gene3D" id="3.40.50.11500">
    <property type="match status" value="1"/>
</dbReference>
<dbReference type="GeneID" id="106472739"/>
<dbReference type="PROSITE" id="PS50211">
    <property type="entry name" value="DENN"/>
    <property type="match status" value="1"/>
</dbReference>
<dbReference type="InterPro" id="IPR043153">
    <property type="entry name" value="DENN_C"/>
</dbReference>
<comment type="subcellular location">
    <subcellularLocation>
        <location evidence="1">Cytoplasmic vesicle</location>
        <location evidence="1">Clathrin-coated vesicle</location>
    </subcellularLocation>
</comment>
<evidence type="ECO:0000259" key="5">
    <source>
        <dbReference type="PROSITE" id="PS50211"/>
    </source>
</evidence>
<dbReference type="InterPro" id="IPR037516">
    <property type="entry name" value="Tripartite_DENN"/>
</dbReference>
<dbReference type="SMART" id="SM00800">
    <property type="entry name" value="uDENN"/>
    <property type="match status" value="1"/>
</dbReference>
<dbReference type="Proteomes" id="UP000694941">
    <property type="component" value="Unplaced"/>
</dbReference>
<dbReference type="SMART" id="SM00801">
    <property type="entry name" value="dDENN"/>
    <property type="match status" value="1"/>
</dbReference>
<feature type="compositionally biased region" description="Polar residues" evidence="3">
    <location>
        <begin position="460"/>
        <end position="470"/>
    </location>
</feature>
<keyword evidence="6" id="KW-1185">Reference proteome</keyword>
<proteinExistence type="predicted"/>
<keyword evidence="4" id="KW-1133">Transmembrane helix</keyword>
<dbReference type="InterPro" id="IPR005112">
    <property type="entry name" value="dDENN_dom"/>
</dbReference>